<dbReference type="Gene3D" id="1.10.10.440">
    <property type="entry name" value="FF domain"/>
    <property type="match status" value="2"/>
</dbReference>
<dbReference type="InterPro" id="IPR039726">
    <property type="entry name" value="Prp40-like"/>
</dbReference>
<dbReference type="GO" id="GO:0045292">
    <property type="term" value="P:mRNA cis splicing, via spliceosome"/>
    <property type="evidence" value="ECO:0007669"/>
    <property type="project" value="InterPro"/>
</dbReference>
<dbReference type="Pfam" id="PF01846">
    <property type="entry name" value="FF"/>
    <property type="match status" value="1"/>
</dbReference>
<organism evidence="2 3">
    <name type="scientific">Ensete ventricosum</name>
    <name type="common">Abyssinian banana</name>
    <name type="synonym">Musa ensete</name>
    <dbReference type="NCBI Taxonomy" id="4639"/>
    <lineage>
        <taxon>Eukaryota</taxon>
        <taxon>Viridiplantae</taxon>
        <taxon>Streptophyta</taxon>
        <taxon>Embryophyta</taxon>
        <taxon>Tracheophyta</taxon>
        <taxon>Spermatophyta</taxon>
        <taxon>Magnoliopsida</taxon>
        <taxon>Liliopsida</taxon>
        <taxon>Zingiberales</taxon>
        <taxon>Musaceae</taxon>
        <taxon>Ensete</taxon>
    </lineage>
</organism>
<dbReference type="InterPro" id="IPR036517">
    <property type="entry name" value="FF_domain_sf"/>
</dbReference>
<evidence type="ECO:0000259" key="1">
    <source>
        <dbReference type="Pfam" id="PF01846"/>
    </source>
</evidence>
<name>A0A426ZB78_ENSVE</name>
<proteinExistence type="predicted"/>
<dbReference type="GO" id="GO:0005685">
    <property type="term" value="C:U1 snRNP"/>
    <property type="evidence" value="ECO:0007669"/>
    <property type="project" value="TreeGrafter"/>
</dbReference>
<dbReference type="InterPro" id="IPR002713">
    <property type="entry name" value="FF_domain"/>
</dbReference>
<dbReference type="AlphaFoldDB" id="A0A426ZB78"/>
<dbReference type="PANTHER" id="PTHR11864">
    <property type="entry name" value="PRE-MRNA-PROCESSING PROTEIN PRP40"/>
    <property type="match status" value="1"/>
</dbReference>
<sequence length="149" mass="16892">MSCRSNHDNSSLKNIASVLDGTSATDLETMRVIINDKRYGALKTLGERKQAFNEYLGQRKKQEAEERRIKQKKAREDFTRMLEVNFIGNIFILVSSCVHCNCSLQVKDLPPYLAVASNASGSTPKDLFEDVAEELQKLVFLFFLILPTM</sequence>
<accession>A0A426ZB78</accession>
<evidence type="ECO:0000313" key="2">
    <source>
        <dbReference type="EMBL" id="RRT61206.1"/>
    </source>
</evidence>
<feature type="domain" description="FF" evidence="1">
    <location>
        <begin position="28"/>
        <end position="55"/>
    </location>
</feature>
<gene>
    <name evidence="2" type="ORF">B296_00044413</name>
</gene>
<protein>
    <recommendedName>
        <fullName evidence="1">FF domain-containing protein</fullName>
    </recommendedName>
</protein>
<dbReference type="GO" id="GO:0003723">
    <property type="term" value="F:RNA binding"/>
    <property type="evidence" value="ECO:0007669"/>
    <property type="project" value="TreeGrafter"/>
</dbReference>
<dbReference type="PANTHER" id="PTHR11864:SF0">
    <property type="entry name" value="PRP40 PRE-MRNA PROCESSING FACTOR 40 HOMOLOG A (YEAST)"/>
    <property type="match status" value="1"/>
</dbReference>
<dbReference type="SUPFAM" id="SSF81698">
    <property type="entry name" value="FF domain"/>
    <property type="match status" value="1"/>
</dbReference>
<evidence type="ECO:0000313" key="3">
    <source>
        <dbReference type="Proteomes" id="UP000287651"/>
    </source>
</evidence>
<reference evidence="2 3" key="1">
    <citation type="journal article" date="2014" name="Agronomy (Basel)">
        <title>A Draft Genome Sequence for Ensete ventricosum, the Drought-Tolerant Tree Against Hunger.</title>
        <authorList>
            <person name="Harrison J."/>
            <person name="Moore K.A."/>
            <person name="Paszkiewicz K."/>
            <person name="Jones T."/>
            <person name="Grant M."/>
            <person name="Ambacheew D."/>
            <person name="Muzemil S."/>
            <person name="Studholme D.J."/>
        </authorList>
    </citation>
    <scope>NUCLEOTIDE SEQUENCE [LARGE SCALE GENOMIC DNA]</scope>
</reference>
<dbReference type="Proteomes" id="UP000287651">
    <property type="component" value="Unassembled WGS sequence"/>
</dbReference>
<dbReference type="EMBL" id="AMZH03007494">
    <property type="protein sequence ID" value="RRT61206.1"/>
    <property type="molecule type" value="Genomic_DNA"/>
</dbReference>
<dbReference type="GO" id="GO:0071004">
    <property type="term" value="C:U2-type prespliceosome"/>
    <property type="evidence" value="ECO:0007669"/>
    <property type="project" value="TreeGrafter"/>
</dbReference>
<comment type="caution">
    <text evidence="2">The sequence shown here is derived from an EMBL/GenBank/DDBJ whole genome shotgun (WGS) entry which is preliminary data.</text>
</comment>